<feature type="region of interest" description="Disordered" evidence="4">
    <location>
        <begin position="906"/>
        <end position="958"/>
    </location>
</feature>
<feature type="compositionally biased region" description="Basic and acidic residues" evidence="4">
    <location>
        <begin position="686"/>
        <end position="695"/>
    </location>
</feature>
<dbReference type="InterPro" id="IPR001841">
    <property type="entry name" value="Znf_RING"/>
</dbReference>
<dbReference type="SUPFAM" id="SSF54495">
    <property type="entry name" value="UBC-like"/>
    <property type="match status" value="1"/>
</dbReference>
<reference evidence="7 8" key="1">
    <citation type="submission" date="2024-11" db="EMBL/GenBank/DDBJ databases">
        <title>Chromosome-level genome assembly of the freshwater bivalve Anodonta woodiana.</title>
        <authorList>
            <person name="Chen X."/>
        </authorList>
    </citation>
    <scope>NUCLEOTIDE SEQUENCE [LARGE SCALE GENOMIC DNA]</scope>
    <source>
        <strain evidence="7">MN2024</strain>
        <tissue evidence="7">Gills</tissue>
    </source>
</reference>
<feature type="compositionally biased region" description="Polar residues" evidence="4">
    <location>
        <begin position="526"/>
        <end position="537"/>
    </location>
</feature>
<feature type="compositionally biased region" description="Basic and acidic residues" evidence="4">
    <location>
        <begin position="491"/>
        <end position="522"/>
    </location>
</feature>
<dbReference type="InterPro" id="IPR006575">
    <property type="entry name" value="RWD_dom"/>
</dbReference>
<feature type="domain" description="RING-type" evidence="5">
    <location>
        <begin position="127"/>
        <end position="189"/>
    </location>
</feature>
<dbReference type="EMBL" id="JBJQND010000013">
    <property type="protein sequence ID" value="KAL3858195.1"/>
    <property type="molecule type" value="Genomic_DNA"/>
</dbReference>
<evidence type="ECO:0000313" key="8">
    <source>
        <dbReference type="Proteomes" id="UP001634394"/>
    </source>
</evidence>
<dbReference type="SMART" id="SM00184">
    <property type="entry name" value="RING"/>
    <property type="match status" value="1"/>
</dbReference>
<feature type="compositionally biased region" description="Basic and acidic residues" evidence="4">
    <location>
        <begin position="375"/>
        <end position="385"/>
    </location>
</feature>
<evidence type="ECO:0000259" key="6">
    <source>
        <dbReference type="PROSITE" id="PS50908"/>
    </source>
</evidence>
<evidence type="ECO:0000256" key="1">
    <source>
        <dbReference type="ARBA" id="ARBA00022771"/>
    </source>
</evidence>
<feature type="compositionally biased region" description="Basic and acidic residues" evidence="4">
    <location>
        <begin position="398"/>
        <end position="448"/>
    </location>
</feature>
<feature type="compositionally biased region" description="Polar residues" evidence="4">
    <location>
        <begin position="386"/>
        <end position="397"/>
    </location>
</feature>
<feature type="compositionally biased region" description="Basic and acidic residues" evidence="4">
    <location>
        <begin position="723"/>
        <end position="740"/>
    </location>
</feature>
<keyword evidence="1 3" id="KW-0479">Metal-binding</keyword>
<dbReference type="Gene3D" id="3.30.40.10">
    <property type="entry name" value="Zinc/RING finger domain, C3HC4 (zinc finger)"/>
    <property type="match status" value="1"/>
</dbReference>
<dbReference type="Proteomes" id="UP001634394">
    <property type="component" value="Unassembled WGS sequence"/>
</dbReference>
<evidence type="ECO:0000256" key="4">
    <source>
        <dbReference type="SAM" id="MobiDB-lite"/>
    </source>
</evidence>
<dbReference type="InterPro" id="IPR039133">
    <property type="entry name" value="RNF25"/>
</dbReference>
<feature type="compositionally biased region" description="Basic and acidic residues" evidence="4">
    <location>
        <begin position="457"/>
        <end position="482"/>
    </location>
</feature>
<feature type="region of interest" description="Disordered" evidence="4">
    <location>
        <begin position="811"/>
        <end position="841"/>
    </location>
</feature>
<dbReference type="InterPro" id="IPR013083">
    <property type="entry name" value="Znf_RING/FYVE/PHD"/>
</dbReference>
<dbReference type="CDD" id="cd16470">
    <property type="entry name" value="RING-H2_RNF25"/>
    <property type="match status" value="1"/>
</dbReference>
<keyword evidence="1 3" id="KW-0863">Zinc-finger</keyword>
<feature type="compositionally biased region" description="Basic and acidic residues" evidence="4">
    <location>
        <begin position="861"/>
        <end position="876"/>
    </location>
</feature>
<dbReference type="InterPro" id="IPR016135">
    <property type="entry name" value="UBQ-conjugating_enzyme/RWD"/>
</dbReference>
<dbReference type="FunFam" id="3.10.110.10:FF:000052">
    <property type="entry name" value="Putative e3 ubiquitin-protein ligase rnf25"/>
    <property type="match status" value="1"/>
</dbReference>
<evidence type="ECO:0000259" key="5">
    <source>
        <dbReference type="PROSITE" id="PS50089"/>
    </source>
</evidence>
<feature type="compositionally biased region" description="Low complexity" evidence="4">
    <location>
        <begin position="611"/>
        <end position="622"/>
    </location>
</feature>
<feature type="compositionally biased region" description="Basic and acidic residues" evidence="4">
    <location>
        <begin position="268"/>
        <end position="279"/>
    </location>
</feature>
<feature type="region of interest" description="Disordered" evidence="4">
    <location>
        <begin position="861"/>
        <end position="884"/>
    </location>
</feature>
<dbReference type="CDD" id="cd23818">
    <property type="entry name" value="RWD_RNF25"/>
    <property type="match status" value="1"/>
</dbReference>
<dbReference type="AlphaFoldDB" id="A0ABD3V9L9"/>
<feature type="compositionally biased region" description="Basic and acidic residues" evidence="4">
    <location>
        <begin position="299"/>
        <end position="318"/>
    </location>
</feature>
<sequence>MAASSDSGVLEELEVLEAIYLDDLNISRDESGLVQSISLVLHPATGDDVHKKFVCMTLVIQIPEQYPNDLPTVTVRNPRGIGDEDIQSLLEAIDKRMEERKGESMLFEVIELAKESLTEGNIPQCSCVICMEHFQEGTSFTKTHCYHYFHNHCLARYAHHCQKAQEQEIRKITLHTEKEETKVHCPMCREDITHEILNLEKDIFNKMEEVEEEVHIQPSEELRKWQKEMDAIRQRQAERGGIIDVEANRNKFLLTEDDMRIMLPVQSEYKDEKERKDTQTDSIRTGRQASDGYRRGRGRSTEGKRHGNRNRDREDFGYREYRGAGRDAGAHAIERGRGRYFRADNEKYDRNNGYKHDGRDKTSRKGDNVNQGNNRSRDSKEKDVQYSRTQSQGNHSSDVVDHEIHKKLPCKKDEVNGLKEVDGIAESNEKAGSDRKSEDFLNRHESRAMDSGYQDENDMRTRGSGNQDRKREDFLNRHEGRVMDSGYQDENDMRTRGSGNKDRKREDCDKNESEAGSRKIVDQHVNCDQQEYHGNNSRIKDLRKENITINGERGKPLSGSKIENKDTSPLQHERNTDEKSHLERNLKDRPYSGSGRYGKCDTKNRQNNRPYSGYSRGSKSRYIAGNKTGEPFSRNNKGRPTSGDINKRSAPTDGKEKPSSGDGEIKPSAGDDKESMILGDGNDGAAVRDGKERSALGESEDNTNKPSSQHNSNSKNRPPSKFESVKKDRPLEEHGKRNELSNRTYSGHGRYEKGRFYSRHNKKDNSDQLSNYEGKRIRVKSERDHAGNDIKANAFKRDFVEVQAKDHIENNDLSKENIKGERKMGERGSFIRDKSGGNRYMQKSEVLTEDCYKKQDPHIESHVKESNHKMSKHDLGAARNGDSTEEGKVTLYPYYGVASDKTWANSNQESVDRLQGQESIHQQKPPGFVLKPPPGIFGKKEHGKINPVDQALDSDQQT</sequence>
<feature type="compositionally biased region" description="Basic and acidic residues" evidence="4">
    <location>
        <begin position="344"/>
        <end position="367"/>
    </location>
</feature>
<feature type="compositionally biased region" description="Polar residues" evidence="4">
    <location>
        <begin position="704"/>
        <end position="717"/>
    </location>
</feature>
<protein>
    <recommendedName>
        <fullName evidence="9">E3 ubiquitin-protein ligase RNF25</fullName>
    </recommendedName>
</protein>
<feature type="compositionally biased region" description="Basic and acidic residues" evidence="4">
    <location>
        <begin position="653"/>
        <end position="675"/>
    </location>
</feature>
<feature type="compositionally biased region" description="Basic and acidic residues" evidence="4">
    <location>
        <begin position="562"/>
        <end position="590"/>
    </location>
</feature>
<evidence type="ECO:0008006" key="9">
    <source>
        <dbReference type="Google" id="ProtNLM"/>
    </source>
</evidence>
<comment type="caution">
    <text evidence="7">The sequence shown here is derived from an EMBL/GenBank/DDBJ whole genome shotgun (WGS) entry which is preliminary data.</text>
</comment>
<name>A0ABD3V9L9_SINWO</name>
<evidence type="ECO:0000256" key="2">
    <source>
        <dbReference type="ARBA" id="ARBA00022833"/>
    </source>
</evidence>
<feature type="compositionally biased region" description="Basic and acidic residues" evidence="4">
    <location>
        <begin position="811"/>
        <end position="836"/>
    </location>
</feature>
<feature type="region of interest" description="Disordered" evidence="4">
    <location>
        <begin position="344"/>
        <end position="785"/>
    </location>
</feature>
<dbReference type="Gene3D" id="3.10.110.10">
    <property type="entry name" value="Ubiquitin Conjugating Enzyme"/>
    <property type="match status" value="1"/>
</dbReference>
<evidence type="ECO:0000256" key="3">
    <source>
        <dbReference type="PROSITE-ProRule" id="PRU00175"/>
    </source>
</evidence>
<feature type="domain" description="RWD" evidence="6">
    <location>
        <begin position="11"/>
        <end position="120"/>
    </location>
</feature>
<dbReference type="PANTHER" id="PTHR13198:SF4">
    <property type="entry name" value="E3 UBIQUITIN-PROTEIN LIGASE RNF25"/>
    <property type="match status" value="1"/>
</dbReference>
<proteinExistence type="predicted"/>
<accession>A0ABD3V9L9</accession>
<dbReference type="SMART" id="SM00591">
    <property type="entry name" value="RWD"/>
    <property type="match status" value="1"/>
</dbReference>
<dbReference type="PROSITE" id="PS50089">
    <property type="entry name" value="ZF_RING_2"/>
    <property type="match status" value="1"/>
</dbReference>
<dbReference type="Pfam" id="PF05773">
    <property type="entry name" value="RWD"/>
    <property type="match status" value="1"/>
</dbReference>
<gene>
    <name evidence="7" type="ORF">ACJMK2_012799</name>
</gene>
<feature type="compositionally biased region" description="Basic and acidic residues" evidence="4">
    <location>
        <begin position="773"/>
        <end position="785"/>
    </location>
</feature>
<dbReference type="GO" id="GO:0008270">
    <property type="term" value="F:zinc ion binding"/>
    <property type="evidence" value="ECO:0007669"/>
    <property type="project" value="UniProtKB-KW"/>
</dbReference>
<keyword evidence="8" id="KW-1185">Reference proteome</keyword>
<feature type="region of interest" description="Disordered" evidence="4">
    <location>
        <begin position="265"/>
        <end position="318"/>
    </location>
</feature>
<dbReference type="SUPFAM" id="SSF57850">
    <property type="entry name" value="RING/U-box"/>
    <property type="match status" value="1"/>
</dbReference>
<keyword evidence="2" id="KW-0862">Zinc</keyword>
<dbReference type="PANTHER" id="PTHR13198">
    <property type="entry name" value="RING FINGER PROTEIN 25"/>
    <property type="match status" value="1"/>
</dbReference>
<dbReference type="PROSITE" id="PS50908">
    <property type="entry name" value="RWD"/>
    <property type="match status" value="1"/>
</dbReference>
<evidence type="ECO:0000313" key="7">
    <source>
        <dbReference type="EMBL" id="KAL3858195.1"/>
    </source>
</evidence>
<organism evidence="7 8">
    <name type="scientific">Sinanodonta woodiana</name>
    <name type="common">Chinese pond mussel</name>
    <name type="synonym">Anodonta woodiana</name>
    <dbReference type="NCBI Taxonomy" id="1069815"/>
    <lineage>
        <taxon>Eukaryota</taxon>
        <taxon>Metazoa</taxon>
        <taxon>Spiralia</taxon>
        <taxon>Lophotrochozoa</taxon>
        <taxon>Mollusca</taxon>
        <taxon>Bivalvia</taxon>
        <taxon>Autobranchia</taxon>
        <taxon>Heteroconchia</taxon>
        <taxon>Palaeoheterodonta</taxon>
        <taxon>Unionida</taxon>
        <taxon>Unionoidea</taxon>
        <taxon>Unionidae</taxon>
        <taxon>Unioninae</taxon>
        <taxon>Sinanodonta</taxon>
    </lineage>
</organism>